<comment type="caution">
    <text evidence="1">The sequence shown here is derived from an EMBL/GenBank/DDBJ whole genome shotgun (WGS) entry which is preliminary data.</text>
</comment>
<proteinExistence type="predicted"/>
<evidence type="ECO:0000313" key="1">
    <source>
        <dbReference type="EMBL" id="KKL92102.1"/>
    </source>
</evidence>
<dbReference type="EMBL" id="LAZR01019556">
    <property type="protein sequence ID" value="KKL92102.1"/>
    <property type="molecule type" value="Genomic_DNA"/>
</dbReference>
<dbReference type="EMBL" id="LAZR01013194">
    <property type="protein sequence ID" value="KKM23129.1"/>
    <property type="molecule type" value="Genomic_DNA"/>
</dbReference>
<accession>A0A0F9IYJ0</accession>
<dbReference type="InterPro" id="IPR023562">
    <property type="entry name" value="ClpP/TepA"/>
</dbReference>
<feature type="non-terminal residue" evidence="1">
    <location>
        <position position="1"/>
    </location>
</feature>
<dbReference type="Pfam" id="PF00574">
    <property type="entry name" value="CLP_protease"/>
    <property type="match status" value="1"/>
</dbReference>
<dbReference type="SUPFAM" id="SSF52096">
    <property type="entry name" value="ClpP/crotonase"/>
    <property type="match status" value="1"/>
</dbReference>
<reference evidence="1" key="1">
    <citation type="journal article" date="2015" name="Nature">
        <title>Complex archaea that bridge the gap between prokaryotes and eukaryotes.</title>
        <authorList>
            <person name="Spang A."/>
            <person name="Saw J.H."/>
            <person name="Jorgensen S.L."/>
            <person name="Zaremba-Niedzwiedzka K."/>
            <person name="Martijn J."/>
            <person name="Lind A.E."/>
            <person name="van Eijk R."/>
            <person name="Schleper C."/>
            <person name="Guy L."/>
            <person name="Ettema T.J."/>
        </authorList>
    </citation>
    <scope>NUCLEOTIDE SEQUENCE</scope>
</reference>
<organism evidence="1">
    <name type="scientific">marine sediment metagenome</name>
    <dbReference type="NCBI Taxonomy" id="412755"/>
    <lineage>
        <taxon>unclassified sequences</taxon>
        <taxon>metagenomes</taxon>
        <taxon>ecological metagenomes</taxon>
    </lineage>
</organism>
<protein>
    <recommendedName>
        <fullName evidence="3">ATP-dependent Clp protease proteolytic subunit</fullName>
    </recommendedName>
</protein>
<evidence type="ECO:0000313" key="2">
    <source>
        <dbReference type="EMBL" id="KKM23129.1"/>
    </source>
</evidence>
<gene>
    <name evidence="2" type="ORF">LCGC14_1618400</name>
    <name evidence="1" type="ORF">LCGC14_1887990</name>
</gene>
<dbReference type="Gene3D" id="3.90.226.10">
    <property type="entry name" value="2-enoyl-CoA Hydratase, Chain A, domain 1"/>
    <property type="match status" value="1"/>
</dbReference>
<evidence type="ECO:0008006" key="3">
    <source>
        <dbReference type="Google" id="ProtNLM"/>
    </source>
</evidence>
<sequence length="37" mass="4282">QILKDIDRVFWLDVDEAIEYGLIDRVVTAEDLFGKGE</sequence>
<name>A0A0F9IYJ0_9ZZZZ</name>
<dbReference type="InterPro" id="IPR029045">
    <property type="entry name" value="ClpP/crotonase-like_dom_sf"/>
</dbReference>
<dbReference type="AlphaFoldDB" id="A0A0F9IYJ0"/>